<keyword evidence="2" id="KW-0732">Signal</keyword>
<sequence>MFVLAVLTCIALVQSQQIKDPTTGSSKKYDKEMSYGYDSRYQNSYNGKSNYGDDSYNQRVYNSNKNYNYASKKERRL</sequence>
<evidence type="ECO:0000313" key="4">
    <source>
        <dbReference type="Proteomes" id="UP001054945"/>
    </source>
</evidence>
<feature type="compositionally biased region" description="Polar residues" evidence="1">
    <location>
        <begin position="40"/>
        <end position="49"/>
    </location>
</feature>
<accession>A0AAV4R9Y1</accession>
<proteinExistence type="predicted"/>
<dbReference type="EMBL" id="BPLR01007512">
    <property type="protein sequence ID" value="GIY17466.1"/>
    <property type="molecule type" value="Genomic_DNA"/>
</dbReference>
<gene>
    <name evidence="3" type="ORF">CEXT_37741</name>
</gene>
<evidence type="ECO:0000256" key="1">
    <source>
        <dbReference type="SAM" id="MobiDB-lite"/>
    </source>
</evidence>
<feature type="compositionally biased region" description="Low complexity" evidence="1">
    <location>
        <begin position="61"/>
        <end position="70"/>
    </location>
</feature>
<comment type="caution">
    <text evidence="3">The sequence shown here is derived from an EMBL/GenBank/DDBJ whole genome shotgun (WGS) entry which is preliminary data.</text>
</comment>
<dbReference type="AlphaFoldDB" id="A0AAV4R9Y1"/>
<dbReference type="Proteomes" id="UP001054945">
    <property type="component" value="Unassembled WGS sequence"/>
</dbReference>
<organism evidence="3 4">
    <name type="scientific">Caerostris extrusa</name>
    <name type="common">Bark spider</name>
    <name type="synonym">Caerostris bankana</name>
    <dbReference type="NCBI Taxonomy" id="172846"/>
    <lineage>
        <taxon>Eukaryota</taxon>
        <taxon>Metazoa</taxon>
        <taxon>Ecdysozoa</taxon>
        <taxon>Arthropoda</taxon>
        <taxon>Chelicerata</taxon>
        <taxon>Arachnida</taxon>
        <taxon>Araneae</taxon>
        <taxon>Araneomorphae</taxon>
        <taxon>Entelegynae</taxon>
        <taxon>Araneoidea</taxon>
        <taxon>Araneidae</taxon>
        <taxon>Caerostris</taxon>
    </lineage>
</organism>
<feature type="signal peptide" evidence="2">
    <location>
        <begin position="1"/>
        <end position="15"/>
    </location>
</feature>
<feature type="region of interest" description="Disordered" evidence="1">
    <location>
        <begin position="40"/>
        <end position="77"/>
    </location>
</feature>
<evidence type="ECO:0000313" key="3">
    <source>
        <dbReference type="EMBL" id="GIY17466.1"/>
    </source>
</evidence>
<reference evidence="3 4" key="1">
    <citation type="submission" date="2021-06" db="EMBL/GenBank/DDBJ databases">
        <title>Caerostris extrusa draft genome.</title>
        <authorList>
            <person name="Kono N."/>
            <person name="Arakawa K."/>
        </authorList>
    </citation>
    <scope>NUCLEOTIDE SEQUENCE [LARGE SCALE GENOMIC DNA]</scope>
</reference>
<evidence type="ECO:0000256" key="2">
    <source>
        <dbReference type="SAM" id="SignalP"/>
    </source>
</evidence>
<keyword evidence="4" id="KW-1185">Reference proteome</keyword>
<feature type="chain" id="PRO_5043484092" evidence="2">
    <location>
        <begin position="16"/>
        <end position="77"/>
    </location>
</feature>
<name>A0AAV4R9Y1_CAEEX</name>
<protein>
    <submittedName>
        <fullName evidence="3">Uncharacterized protein</fullName>
    </submittedName>
</protein>